<evidence type="ECO:0000313" key="3">
    <source>
        <dbReference type="Proteomes" id="UP000729701"/>
    </source>
</evidence>
<evidence type="ECO:0000313" key="2">
    <source>
        <dbReference type="EMBL" id="MBW4667098.1"/>
    </source>
</evidence>
<feature type="region of interest" description="Disordered" evidence="1">
    <location>
        <begin position="35"/>
        <end position="73"/>
    </location>
</feature>
<dbReference type="AlphaFoldDB" id="A0A951QK09"/>
<accession>A0A951QK09</accession>
<reference evidence="2" key="2">
    <citation type="journal article" date="2022" name="Microbiol. Resour. Announc.">
        <title>Metagenome Sequencing to Explore Phylogenomics of Terrestrial Cyanobacteria.</title>
        <authorList>
            <person name="Ward R.D."/>
            <person name="Stajich J.E."/>
            <person name="Johansen J.R."/>
            <person name="Huntemann M."/>
            <person name="Clum A."/>
            <person name="Foster B."/>
            <person name="Foster B."/>
            <person name="Roux S."/>
            <person name="Palaniappan K."/>
            <person name="Varghese N."/>
            <person name="Mukherjee S."/>
            <person name="Reddy T.B.K."/>
            <person name="Daum C."/>
            <person name="Copeland A."/>
            <person name="Chen I.A."/>
            <person name="Ivanova N.N."/>
            <person name="Kyrpides N.C."/>
            <person name="Shapiro N."/>
            <person name="Eloe-Fadrosh E.A."/>
            <person name="Pietrasiak N."/>
        </authorList>
    </citation>
    <scope>NUCLEOTIDE SEQUENCE</scope>
    <source>
        <strain evidence="2">GSE-NOS-MK-12-04C</strain>
    </source>
</reference>
<dbReference type="EMBL" id="JAHHGZ010000005">
    <property type="protein sequence ID" value="MBW4667098.1"/>
    <property type="molecule type" value="Genomic_DNA"/>
</dbReference>
<sequence>MQARNSFGYAIAYSNQPYLKRDRTSKLTLTKTAIAFPNKHLPKQRSHSPTNPNKIALPNQPSSQSAIALLNQP</sequence>
<proteinExistence type="predicted"/>
<dbReference type="Proteomes" id="UP000729701">
    <property type="component" value="Unassembled WGS sequence"/>
</dbReference>
<reference evidence="2" key="1">
    <citation type="submission" date="2021-05" db="EMBL/GenBank/DDBJ databases">
        <authorList>
            <person name="Pietrasiak N."/>
            <person name="Ward R."/>
            <person name="Stajich J.E."/>
            <person name="Kurbessoian T."/>
        </authorList>
    </citation>
    <scope>NUCLEOTIDE SEQUENCE</scope>
    <source>
        <strain evidence="2">GSE-NOS-MK-12-04C</strain>
    </source>
</reference>
<feature type="compositionally biased region" description="Polar residues" evidence="1">
    <location>
        <begin position="47"/>
        <end position="73"/>
    </location>
</feature>
<organism evidence="2 3">
    <name type="scientific">Cyanomargarita calcarea GSE-NOS-MK-12-04C</name>
    <dbReference type="NCBI Taxonomy" id="2839659"/>
    <lineage>
        <taxon>Bacteria</taxon>
        <taxon>Bacillati</taxon>
        <taxon>Cyanobacteriota</taxon>
        <taxon>Cyanophyceae</taxon>
        <taxon>Nostocales</taxon>
        <taxon>Cyanomargaritaceae</taxon>
        <taxon>Cyanomargarita</taxon>
    </lineage>
</organism>
<evidence type="ECO:0000256" key="1">
    <source>
        <dbReference type="SAM" id="MobiDB-lite"/>
    </source>
</evidence>
<gene>
    <name evidence="2" type="ORF">KME60_06530</name>
</gene>
<protein>
    <submittedName>
        <fullName evidence="2">Uncharacterized protein</fullName>
    </submittedName>
</protein>
<comment type="caution">
    <text evidence="2">The sequence shown here is derived from an EMBL/GenBank/DDBJ whole genome shotgun (WGS) entry which is preliminary data.</text>
</comment>
<name>A0A951QK09_9CYAN</name>